<dbReference type="PRINTS" id="PR00080">
    <property type="entry name" value="SDRFAMILY"/>
</dbReference>
<gene>
    <name evidence="3" type="ORF">WG900_13525</name>
</gene>
<reference evidence="3 4" key="1">
    <citation type="submission" date="2024-03" db="EMBL/GenBank/DDBJ databases">
        <authorList>
            <person name="Jo J.-H."/>
        </authorList>
    </citation>
    <scope>NUCLEOTIDE SEQUENCE [LARGE SCALE GENOMIC DNA]</scope>
    <source>
        <strain evidence="3 4">AS3R-12</strain>
    </source>
</reference>
<dbReference type="PRINTS" id="PR00081">
    <property type="entry name" value="GDHRDH"/>
</dbReference>
<dbReference type="SUPFAM" id="SSF51735">
    <property type="entry name" value="NAD(P)-binding Rossmann-fold domains"/>
    <property type="match status" value="1"/>
</dbReference>
<dbReference type="Pfam" id="PF13561">
    <property type="entry name" value="adh_short_C2"/>
    <property type="match status" value="1"/>
</dbReference>
<dbReference type="Gene3D" id="3.40.50.720">
    <property type="entry name" value="NAD(P)-binding Rossmann-like Domain"/>
    <property type="match status" value="1"/>
</dbReference>
<evidence type="ECO:0000313" key="3">
    <source>
        <dbReference type="EMBL" id="MEJ6010937.1"/>
    </source>
</evidence>
<dbReference type="RefSeq" id="WP_339967790.1">
    <property type="nucleotide sequence ID" value="NZ_JBBHJY010000007.1"/>
</dbReference>
<name>A0ABU8SAE1_9SPHN</name>
<keyword evidence="4" id="KW-1185">Reference proteome</keyword>
<dbReference type="EC" id="1.-.-.-" evidence="3"/>
<protein>
    <submittedName>
        <fullName evidence="3">SDR family oxidoreductase</fullName>
        <ecNumber evidence="3">1.-.-.-</ecNumber>
    </submittedName>
</protein>
<dbReference type="Proteomes" id="UP001379235">
    <property type="component" value="Unassembled WGS sequence"/>
</dbReference>
<comment type="similarity">
    <text evidence="1">Belongs to the short-chain dehydrogenases/reductases (SDR) family.</text>
</comment>
<evidence type="ECO:0000256" key="1">
    <source>
        <dbReference type="ARBA" id="ARBA00006484"/>
    </source>
</evidence>
<dbReference type="InterPro" id="IPR036291">
    <property type="entry name" value="NAD(P)-bd_dom_sf"/>
</dbReference>
<dbReference type="PANTHER" id="PTHR42760:SF133">
    <property type="entry name" value="3-OXOACYL-[ACYL-CARRIER-PROTEIN] REDUCTASE"/>
    <property type="match status" value="1"/>
</dbReference>
<dbReference type="PANTHER" id="PTHR42760">
    <property type="entry name" value="SHORT-CHAIN DEHYDROGENASES/REDUCTASES FAMILY MEMBER"/>
    <property type="match status" value="1"/>
</dbReference>
<comment type="caution">
    <text evidence="3">The sequence shown here is derived from an EMBL/GenBank/DDBJ whole genome shotgun (WGS) entry which is preliminary data.</text>
</comment>
<dbReference type="EMBL" id="JBBHJY010000007">
    <property type="protein sequence ID" value="MEJ6010937.1"/>
    <property type="molecule type" value="Genomic_DNA"/>
</dbReference>
<organism evidence="3 4">
    <name type="scientific">Novosphingobium aquae</name>
    <dbReference type="NCBI Taxonomy" id="3133435"/>
    <lineage>
        <taxon>Bacteria</taxon>
        <taxon>Pseudomonadati</taxon>
        <taxon>Pseudomonadota</taxon>
        <taxon>Alphaproteobacteria</taxon>
        <taxon>Sphingomonadales</taxon>
        <taxon>Sphingomonadaceae</taxon>
        <taxon>Novosphingobium</taxon>
    </lineage>
</organism>
<sequence>MSNPFSLDGRVVIVTGGAMGIGEGVVRLLVDCGALVAIADRDMAKAEALAAELGDSAQAFAVDMGDEASIVAMTAAVVELLGTPWALVNNAGVQDRQLLLDGTAEEWDRNNAINARGPFLLTREVGRAMVAAGQGGRIVNLASCSLRGQAIKGLASYMGSKGALAALTKASALELAEYGITVNTVLPGGVASPGAIGAKGPPAEGPARRMPALGFCEPSDIAAAVAYFVSPAARYATNQTICVDAGWSVT</sequence>
<keyword evidence="2 3" id="KW-0560">Oxidoreductase</keyword>
<evidence type="ECO:0000313" key="4">
    <source>
        <dbReference type="Proteomes" id="UP001379235"/>
    </source>
</evidence>
<proteinExistence type="inferred from homology"/>
<dbReference type="CDD" id="cd05233">
    <property type="entry name" value="SDR_c"/>
    <property type="match status" value="1"/>
</dbReference>
<dbReference type="GO" id="GO:0016491">
    <property type="term" value="F:oxidoreductase activity"/>
    <property type="evidence" value="ECO:0007669"/>
    <property type="project" value="UniProtKB-KW"/>
</dbReference>
<evidence type="ECO:0000256" key="2">
    <source>
        <dbReference type="ARBA" id="ARBA00023002"/>
    </source>
</evidence>
<accession>A0ABU8SAE1</accession>
<dbReference type="InterPro" id="IPR002347">
    <property type="entry name" value="SDR_fam"/>
</dbReference>